<dbReference type="Proteomes" id="UP000799640">
    <property type="component" value="Unassembled WGS sequence"/>
</dbReference>
<proteinExistence type="predicted"/>
<dbReference type="GO" id="GO:0016020">
    <property type="term" value="C:membrane"/>
    <property type="evidence" value="ECO:0007669"/>
    <property type="project" value="UniProtKB-SubCell"/>
</dbReference>
<dbReference type="Pfam" id="PF01284">
    <property type="entry name" value="MARVEL"/>
    <property type="match status" value="1"/>
</dbReference>
<feature type="transmembrane region" description="Helical" evidence="5">
    <location>
        <begin position="127"/>
        <end position="154"/>
    </location>
</feature>
<feature type="transmembrane region" description="Helical" evidence="5">
    <location>
        <begin position="58"/>
        <end position="78"/>
    </location>
</feature>
<name>A0A6G1HMT2_9PEZI</name>
<dbReference type="AlphaFoldDB" id="A0A6G1HMT2"/>
<sequence length="174" mass="19254">MRFAPRFSAPSMSMPSMPDMHLPLRAAQAGSACIVLGLTAYVANWWSNYWHDMSPLEINFLIFTSGVSLLSTLYLAAAQAQRLPARIAHPIARLIVDTLTMGLWLGGSVRLLIFLKSRVCFGNVCNVAKAAIAFSALSWWLFVVSTAVSVWMFFRARARGERGMVMQPKVVDEA</sequence>
<feature type="transmembrane region" description="Helical" evidence="5">
    <location>
        <begin position="90"/>
        <end position="115"/>
    </location>
</feature>
<dbReference type="PANTHER" id="PTHR37451:SF1">
    <property type="entry name" value="MARVEL DOMAIN-CONTAINING PROTEIN"/>
    <property type="match status" value="1"/>
</dbReference>
<keyword evidence="4 5" id="KW-0472">Membrane</keyword>
<dbReference type="InterPro" id="IPR008253">
    <property type="entry name" value="Marvel"/>
</dbReference>
<evidence type="ECO:0000313" key="8">
    <source>
        <dbReference type="Proteomes" id="UP000799640"/>
    </source>
</evidence>
<protein>
    <recommendedName>
        <fullName evidence="6">MARVEL domain-containing protein</fullName>
    </recommendedName>
</protein>
<evidence type="ECO:0000256" key="3">
    <source>
        <dbReference type="ARBA" id="ARBA00022989"/>
    </source>
</evidence>
<keyword evidence="2 5" id="KW-0812">Transmembrane</keyword>
<dbReference type="EMBL" id="ML996704">
    <property type="protein sequence ID" value="KAF2397147.1"/>
    <property type="molecule type" value="Genomic_DNA"/>
</dbReference>
<evidence type="ECO:0000259" key="6">
    <source>
        <dbReference type="Pfam" id="PF01284"/>
    </source>
</evidence>
<reference evidence="7" key="1">
    <citation type="journal article" date="2020" name="Stud. Mycol.">
        <title>101 Dothideomycetes genomes: a test case for predicting lifestyles and emergence of pathogens.</title>
        <authorList>
            <person name="Haridas S."/>
            <person name="Albert R."/>
            <person name="Binder M."/>
            <person name="Bloem J."/>
            <person name="Labutti K."/>
            <person name="Salamov A."/>
            <person name="Andreopoulos B."/>
            <person name="Baker S."/>
            <person name="Barry K."/>
            <person name="Bills G."/>
            <person name="Bluhm B."/>
            <person name="Cannon C."/>
            <person name="Castanera R."/>
            <person name="Culley D."/>
            <person name="Daum C."/>
            <person name="Ezra D."/>
            <person name="Gonzalez J."/>
            <person name="Henrissat B."/>
            <person name="Kuo A."/>
            <person name="Liang C."/>
            <person name="Lipzen A."/>
            <person name="Lutzoni F."/>
            <person name="Magnuson J."/>
            <person name="Mondo S."/>
            <person name="Nolan M."/>
            <person name="Ohm R."/>
            <person name="Pangilinan J."/>
            <person name="Park H.-J."/>
            <person name="Ramirez L."/>
            <person name="Alfaro M."/>
            <person name="Sun H."/>
            <person name="Tritt A."/>
            <person name="Yoshinaga Y."/>
            <person name="Zwiers L.-H."/>
            <person name="Turgeon B."/>
            <person name="Goodwin S."/>
            <person name="Spatafora J."/>
            <person name="Crous P."/>
            <person name="Grigoriev I."/>
        </authorList>
    </citation>
    <scope>NUCLEOTIDE SEQUENCE</scope>
    <source>
        <strain evidence="7">CBS 262.69</strain>
    </source>
</reference>
<dbReference type="PANTHER" id="PTHR37451">
    <property type="entry name" value="MARVEL DOMAIN"/>
    <property type="match status" value="1"/>
</dbReference>
<accession>A0A6G1HMT2</accession>
<evidence type="ECO:0000256" key="1">
    <source>
        <dbReference type="ARBA" id="ARBA00004141"/>
    </source>
</evidence>
<keyword evidence="8" id="KW-1185">Reference proteome</keyword>
<dbReference type="OrthoDB" id="2117453at2759"/>
<evidence type="ECO:0000256" key="4">
    <source>
        <dbReference type="ARBA" id="ARBA00023136"/>
    </source>
</evidence>
<gene>
    <name evidence="7" type="ORF">EJ06DRAFT_559269</name>
</gene>
<evidence type="ECO:0000313" key="7">
    <source>
        <dbReference type="EMBL" id="KAF2397147.1"/>
    </source>
</evidence>
<evidence type="ECO:0000256" key="5">
    <source>
        <dbReference type="SAM" id="Phobius"/>
    </source>
</evidence>
<keyword evidence="3 5" id="KW-1133">Transmembrane helix</keyword>
<organism evidence="7 8">
    <name type="scientific">Trichodelitschia bisporula</name>
    <dbReference type="NCBI Taxonomy" id="703511"/>
    <lineage>
        <taxon>Eukaryota</taxon>
        <taxon>Fungi</taxon>
        <taxon>Dikarya</taxon>
        <taxon>Ascomycota</taxon>
        <taxon>Pezizomycotina</taxon>
        <taxon>Dothideomycetes</taxon>
        <taxon>Dothideomycetes incertae sedis</taxon>
        <taxon>Phaeotrichales</taxon>
        <taxon>Phaeotrichaceae</taxon>
        <taxon>Trichodelitschia</taxon>
    </lineage>
</organism>
<evidence type="ECO:0000256" key="2">
    <source>
        <dbReference type="ARBA" id="ARBA00022692"/>
    </source>
</evidence>
<feature type="domain" description="MARVEL" evidence="6">
    <location>
        <begin position="21"/>
        <end position="147"/>
    </location>
</feature>
<comment type="subcellular location">
    <subcellularLocation>
        <location evidence="1">Membrane</location>
        <topology evidence="1">Multi-pass membrane protein</topology>
    </subcellularLocation>
</comment>